<dbReference type="GeneID" id="22911455"/>
<dbReference type="OrthoDB" id="8300588at2759"/>
<keyword evidence="2" id="KW-1185">Reference proteome</keyword>
<organism evidence="1 2">
    <name type="scientific">Gregarina niphandrodes</name>
    <name type="common">Septate eugregarine</name>
    <dbReference type="NCBI Taxonomy" id="110365"/>
    <lineage>
        <taxon>Eukaryota</taxon>
        <taxon>Sar</taxon>
        <taxon>Alveolata</taxon>
        <taxon>Apicomplexa</taxon>
        <taxon>Conoidasida</taxon>
        <taxon>Gregarinasina</taxon>
        <taxon>Eugregarinorida</taxon>
        <taxon>Gregarinidae</taxon>
        <taxon>Gregarina</taxon>
    </lineage>
</organism>
<dbReference type="Proteomes" id="UP000019763">
    <property type="component" value="Unassembled WGS sequence"/>
</dbReference>
<gene>
    <name evidence="1" type="ORF">GNI_037510</name>
</gene>
<accession>A0A023BAN5</accession>
<evidence type="ECO:0000313" key="2">
    <source>
        <dbReference type="Proteomes" id="UP000019763"/>
    </source>
</evidence>
<reference evidence="1" key="1">
    <citation type="submission" date="2013-12" db="EMBL/GenBank/DDBJ databases">
        <authorList>
            <person name="Omoto C.K."/>
            <person name="Sibley D."/>
            <person name="Venepally P."/>
            <person name="Hadjithomas M."/>
            <person name="Karamycheva S."/>
            <person name="Brunk B."/>
            <person name="Roos D."/>
            <person name="Caler E."/>
            <person name="Lorenzi H."/>
        </authorList>
    </citation>
    <scope>NUCLEOTIDE SEQUENCE</scope>
</reference>
<comment type="caution">
    <text evidence="1">The sequence shown here is derived from an EMBL/GenBank/DDBJ whole genome shotgun (WGS) entry which is preliminary data.</text>
</comment>
<sequence length="457" mass="52447">MRSYQSGTIECGSGVVALLEGSVVNLSPGEWARSLFFQKVGEDKLAEELERGLAEDVDIQWFVSKMCTPEGLCSATAVTRGTVEACEQWREFGKVNDWFTSTSKRDPSAVAARLREAKKETVLPESWFAYRSESDPSCWPPIPRPCSPLALAHWAFYLEKRDAMPSEQRLLSLATLARWNPAQAFMHAYADLKKDSPLFSGDDYSPDLFATRVNSFQRAVELWLCQDQYGHASLDHRVDRTTWAMEAFLEELRTQLANRTISEAGELYSESQMGPWINSVASEVAKALGHRYRDVYQKCRNRLFSAYFPGSGPWEDDWDTEPHFPVGHRDDFRLNRLEQYDLHKTVWIEEQLVRRFLQLLIDHHVASTGLTHDAVISSMHKPGHTTFSTDEETLYRFYDQALNETVARAAIEQGYDYAWRVACAAITMTNKHKRWEVDSQQRFINVTKFQDPNSAWL</sequence>
<dbReference type="EMBL" id="AFNH02000288">
    <property type="protein sequence ID" value="EZG78353.1"/>
    <property type="molecule type" value="Genomic_DNA"/>
</dbReference>
<evidence type="ECO:0000313" key="1">
    <source>
        <dbReference type="EMBL" id="EZG78353.1"/>
    </source>
</evidence>
<dbReference type="VEuPathDB" id="CryptoDB:GNI_037510"/>
<protein>
    <submittedName>
        <fullName evidence="1">Uncharacterized protein</fullName>
    </submittedName>
</protein>
<dbReference type="RefSeq" id="XP_011129333.1">
    <property type="nucleotide sequence ID" value="XM_011131031.1"/>
</dbReference>
<dbReference type="AlphaFoldDB" id="A0A023BAN5"/>
<proteinExistence type="predicted"/>
<name>A0A023BAN5_GRENI</name>